<dbReference type="Pfam" id="PF00515">
    <property type="entry name" value="TPR_1"/>
    <property type="match status" value="3"/>
</dbReference>
<accession>A0A1Y1VDU5</accession>
<reference evidence="10 11" key="1">
    <citation type="submission" date="2016-08" db="EMBL/GenBank/DDBJ databases">
        <title>Genomes of anaerobic fungi encode conserved fungal cellulosomes for biomass hydrolysis.</title>
        <authorList>
            <consortium name="DOE Joint Genome Institute"/>
            <person name="Haitjema C.H."/>
            <person name="Gilmore S.P."/>
            <person name="Henske J.K."/>
            <person name="Solomon K.V."/>
            <person name="De Groot R."/>
            <person name="Kuo A."/>
            <person name="Mondo S.J."/>
            <person name="Salamov A.A."/>
            <person name="Labutti K."/>
            <person name="Zhao Z."/>
            <person name="Chiniquy J."/>
            <person name="Barry K."/>
            <person name="Brewer H.M."/>
            <person name="Purvine S.O."/>
            <person name="Wright A.T."/>
            <person name="Boxma B."/>
            <person name="Van Alen T."/>
            <person name="Hackstein J.H."/>
            <person name="Baker S.E."/>
            <person name="Grigoriev I.V."/>
            <person name="O'Malley M.A."/>
        </authorList>
    </citation>
    <scope>NUCLEOTIDE SEQUENCE [LARGE SCALE GENOMIC DNA]</scope>
    <source>
        <strain evidence="11">finn</strain>
    </source>
</reference>
<evidence type="ECO:0000256" key="5">
    <source>
        <dbReference type="ARBA" id="ARBA00023015"/>
    </source>
</evidence>
<feature type="repeat" description="TPR" evidence="9">
    <location>
        <begin position="79"/>
        <end position="112"/>
    </location>
</feature>
<dbReference type="InterPro" id="IPR051630">
    <property type="entry name" value="Corepressor-Demethylase"/>
</dbReference>
<dbReference type="PROSITE" id="PS50293">
    <property type="entry name" value="TPR_REGION"/>
    <property type="match status" value="2"/>
</dbReference>
<dbReference type="InterPro" id="IPR019734">
    <property type="entry name" value="TPR_rpt"/>
</dbReference>
<feature type="repeat" description="TPR" evidence="9">
    <location>
        <begin position="295"/>
        <end position="328"/>
    </location>
</feature>
<feature type="repeat" description="TPR" evidence="9">
    <location>
        <begin position="329"/>
        <end position="363"/>
    </location>
</feature>
<dbReference type="GO" id="GO:0017053">
    <property type="term" value="C:transcription repressor complex"/>
    <property type="evidence" value="ECO:0007669"/>
    <property type="project" value="TreeGrafter"/>
</dbReference>
<dbReference type="SUPFAM" id="SSF48452">
    <property type="entry name" value="TPR-like"/>
    <property type="match status" value="2"/>
</dbReference>
<evidence type="ECO:0000256" key="4">
    <source>
        <dbReference type="ARBA" id="ARBA00022803"/>
    </source>
</evidence>
<evidence type="ECO:0000256" key="6">
    <source>
        <dbReference type="ARBA" id="ARBA00023163"/>
    </source>
</evidence>
<dbReference type="GO" id="GO:0000978">
    <property type="term" value="F:RNA polymerase II cis-regulatory region sequence-specific DNA binding"/>
    <property type="evidence" value="ECO:0007669"/>
    <property type="project" value="TreeGrafter"/>
</dbReference>
<keyword evidence="2" id="KW-0678">Repressor</keyword>
<name>A0A1Y1VDU5_9FUNG</name>
<keyword evidence="7" id="KW-0539">Nucleus</keyword>
<sequence length="400" mass="47219">MMQNHMNMNHEDLWLRFGAVAELLHDNDQAIKSYEYALKYNAYCFKALKHLGDIFLSMNKPNEAIDYYNRLLKLDNNNGEVWGMLGHCYLLKDELKQAYSSYQKALHYLKNQNEPQLWYGIGKMYDRYGSYDHAKKAFISVIEFEPNFDKANEIYFRLGIIYKEQGEFDKSLECFKYILTYPPSPLTEIDIWFQIGRVYEQQKKFALAKEAFEKVKAANPKHAKVLQHLGWLYHQPNTDFANQDEAIRYLKASLNSDKSDAQTWYQLGRCYMAQSKHNDAYEAYQQAVLIDGKDPRFWCSIGVLYFQISQYRDALDAYHKAIQLNPNISEVWFNLGTLYEKCNNQIKDAIDAYQKALELNPNEVMFKQRIQQLRKIQAQGGLVDNKKKRMELYIYIASFF</sequence>
<comment type="subcellular location">
    <subcellularLocation>
        <location evidence="1">Nucleus</location>
    </subcellularLocation>
</comment>
<dbReference type="Pfam" id="PF14559">
    <property type="entry name" value="TPR_19"/>
    <property type="match status" value="1"/>
</dbReference>
<feature type="repeat" description="TPR" evidence="9">
    <location>
        <begin position="152"/>
        <end position="185"/>
    </location>
</feature>
<feature type="repeat" description="TPR" evidence="9">
    <location>
        <begin position="189"/>
        <end position="222"/>
    </location>
</feature>
<dbReference type="Pfam" id="PF13181">
    <property type="entry name" value="TPR_8"/>
    <property type="match status" value="3"/>
</dbReference>
<dbReference type="Proteomes" id="UP000193719">
    <property type="component" value="Unassembled WGS sequence"/>
</dbReference>
<gene>
    <name evidence="10" type="ORF">BCR36DRAFT_284393</name>
</gene>
<dbReference type="SMART" id="SM00028">
    <property type="entry name" value="TPR"/>
    <property type="match status" value="9"/>
</dbReference>
<keyword evidence="11" id="KW-1185">Reference proteome</keyword>
<protein>
    <submittedName>
        <fullName evidence="10">TPR-like protein</fullName>
    </submittedName>
</protein>
<evidence type="ECO:0000313" key="11">
    <source>
        <dbReference type="Proteomes" id="UP000193719"/>
    </source>
</evidence>
<dbReference type="AlphaFoldDB" id="A0A1Y1VDU5"/>
<evidence type="ECO:0000313" key="10">
    <source>
        <dbReference type="EMBL" id="ORX53785.1"/>
    </source>
</evidence>
<keyword evidence="3" id="KW-0677">Repeat</keyword>
<reference evidence="10 11" key="2">
    <citation type="submission" date="2016-08" db="EMBL/GenBank/DDBJ databases">
        <title>Pervasive Adenine N6-methylation of Active Genes in Fungi.</title>
        <authorList>
            <consortium name="DOE Joint Genome Institute"/>
            <person name="Mondo S.J."/>
            <person name="Dannebaum R.O."/>
            <person name="Kuo R.C."/>
            <person name="Labutti K."/>
            <person name="Haridas S."/>
            <person name="Kuo A."/>
            <person name="Salamov A."/>
            <person name="Ahrendt S.R."/>
            <person name="Lipzen A."/>
            <person name="Sullivan W."/>
            <person name="Andreopoulos W.B."/>
            <person name="Clum A."/>
            <person name="Lindquist E."/>
            <person name="Daum C."/>
            <person name="Ramamoorthy G.K."/>
            <person name="Gryganskyi A."/>
            <person name="Culley D."/>
            <person name="Magnuson J.K."/>
            <person name="James T.Y."/>
            <person name="O'Malley M.A."/>
            <person name="Stajich J.E."/>
            <person name="Spatafora J.W."/>
            <person name="Visel A."/>
            <person name="Grigoriev I.V."/>
        </authorList>
    </citation>
    <scope>NUCLEOTIDE SEQUENCE [LARGE SCALE GENOMIC DNA]</scope>
    <source>
        <strain evidence="11">finn</strain>
    </source>
</reference>
<keyword evidence="6" id="KW-0804">Transcription</keyword>
<keyword evidence="4 9" id="KW-0802">TPR repeat</keyword>
<keyword evidence="5" id="KW-0805">Transcription regulation</keyword>
<evidence type="ECO:0000256" key="9">
    <source>
        <dbReference type="PROSITE-ProRule" id="PRU00339"/>
    </source>
</evidence>
<feature type="repeat" description="TPR" evidence="9">
    <location>
        <begin position="45"/>
        <end position="78"/>
    </location>
</feature>
<dbReference type="GO" id="GO:0031490">
    <property type="term" value="F:chromatin DNA binding"/>
    <property type="evidence" value="ECO:0007669"/>
    <property type="project" value="TreeGrafter"/>
</dbReference>
<dbReference type="GO" id="GO:0000122">
    <property type="term" value="P:negative regulation of transcription by RNA polymerase II"/>
    <property type="evidence" value="ECO:0007669"/>
    <property type="project" value="TreeGrafter"/>
</dbReference>
<feature type="repeat" description="TPR" evidence="9">
    <location>
        <begin position="115"/>
        <end position="148"/>
    </location>
</feature>
<dbReference type="EMBL" id="MCFH01000012">
    <property type="protein sequence ID" value="ORX53785.1"/>
    <property type="molecule type" value="Genomic_DNA"/>
</dbReference>
<dbReference type="STRING" id="1754191.A0A1Y1VDU5"/>
<evidence type="ECO:0000256" key="2">
    <source>
        <dbReference type="ARBA" id="ARBA00022491"/>
    </source>
</evidence>
<organism evidence="10 11">
    <name type="scientific">Piromyces finnis</name>
    <dbReference type="NCBI Taxonomy" id="1754191"/>
    <lineage>
        <taxon>Eukaryota</taxon>
        <taxon>Fungi</taxon>
        <taxon>Fungi incertae sedis</taxon>
        <taxon>Chytridiomycota</taxon>
        <taxon>Chytridiomycota incertae sedis</taxon>
        <taxon>Neocallimastigomycetes</taxon>
        <taxon>Neocallimastigales</taxon>
        <taxon>Neocallimastigaceae</taxon>
        <taxon>Piromyces</taxon>
    </lineage>
</organism>
<evidence type="ECO:0000256" key="3">
    <source>
        <dbReference type="ARBA" id="ARBA00022737"/>
    </source>
</evidence>
<dbReference type="PROSITE" id="PS50005">
    <property type="entry name" value="TPR"/>
    <property type="match status" value="8"/>
</dbReference>
<comment type="caution">
    <text evidence="10">The sequence shown here is derived from an EMBL/GenBank/DDBJ whole genome shotgun (WGS) entry which is preliminary data.</text>
</comment>
<evidence type="ECO:0000256" key="8">
    <source>
        <dbReference type="ARBA" id="ARBA00061082"/>
    </source>
</evidence>
<dbReference type="FunFam" id="1.25.40.10:FF:000078">
    <property type="entry name" value="Transcriptional corepressor Cyc8"/>
    <property type="match status" value="1"/>
</dbReference>
<dbReference type="FunFam" id="1.25.40.10:FF:000403">
    <property type="entry name" value="General transcriptional repressor, putative"/>
    <property type="match status" value="1"/>
</dbReference>
<evidence type="ECO:0000256" key="7">
    <source>
        <dbReference type="ARBA" id="ARBA00023242"/>
    </source>
</evidence>
<dbReference type="PANTHER" id="PTHR14017">
    <property type="entry name" value="LYSINE-SPECIFIC DEMETHYLASE"/>
    <property type="match status" value="1"/>
</dbReference>
<feature type="repeat" description="TPR" evidence="9">
    <location>
        <begin position="261"/>
        <end position="294"/>
    </location>
</feature>
<evidence type="ECO:0000256" key="1">
    <source>
        <dbReference type="ARBA" id="ARBA00004123"/>
    </source>
</evidence>
<dbReference type="Gene3D" id="1.25.40.10">
    <property type="entry name" value="Tetratricopeptide repeat domain"/>
    <property type="match status" value="3"/>
</dbReference>
<comment type="similarity">
    <text evidence="8">Belongs to the CYC8/SSN6 family.</text>
</comment>
<dbReference type="PANTHER" id="PTHR14017:SF1">
    <property type="entry name" value="LD02225P"/>
    <property type="match status" value="1"/>
</dbReference>
<dbReference type="OrthoDB" id="418911at2759"/>
<proteinExistence type="inferred from homology"/>
<dbReference type="InterPro" id="IPR011990">
    <property type="entry name" value="TPR-like_helical_dom_sf"/>
</dbReference>
<dbReference type="GO" id="GO:0005634">
    <property type="term" value="C:nucleus"/>
    <property type="evidence" value="ECO:0007669"/>
    <property type="project" value="UniProtKB-SubCell"/>
</dbReference>